<dbReference type="PROSITE" id="PS00233">
    <property type="entry name" value="CHIT_BIND_RR_1"/>
    <property type="match status" value="1"/>
</dbReference>
<dbReference type="Proteomes" id="UP000322000">
    <property type="component" value="Chromosome 17"/>
</dbReference>
<proteinExistence type="predicted"/>
<sequence length="134" mass="15818">MNIEISKSFFAFQVLFILVVCAVAAVLAEEGHSSQYIFKHDGHHIPVHIHDKHHHHHHVDYYTHPKYKFEYKVKNPHTGDHKIHHEHRDGDSVKGEYSFHQPDGTIRHVHYHADKHTGFHADVKHSTHHLHHHH</sequence>
<dbReference type="GO" id="GO:0005615">
    <property type="term" value="C:extracellular space"/>
    <property type="evidence" value="ECO:0007669"/>
    <property type="project" value="TreeGrafter"/>
</dbReference>
<evidence type="ECO:0000256" key="1">
    <source>
        <dbReference type="ARBA" id="ARBA00022460"/>
    </source>
</evidence>
<dbReference type="KEGG" id="tnl:113502648"/>
<dbReference type="GeneID" id="113502648"/>
<dbReference type="AlphaFoldDB" id="A0A7E5WHA8"/>
<dbReference type="InterPro" id="IPR031311">
    <property type="entry name" value="CHIT_BIND_RR_consensus"/>
</dbReference>
<keyword evidence="5" id="KW-1185">Reference proteome</keyword>
<dbReference type="InterPro" id="IPR000618">
    <property type="entry name" value="Insect_cuticle"/>
</dbReference>
<dbReference type="RefSeq" id="XP_026740103.1">
    <property type="nucleotide sequence ID" value="XM_026884302.1"/>
</dbReference>
<dbReference type="PANTHER" id="PTHR12236">
    <property type="entry name" value="STRUCTURAL CONTITUENT OF CUTICLE"/>
    <property type="match status" value="1"/>
</dbReference>
<dbReference type="PANTHER" id="PTHR12236:SF75">
    <property type="entry name" value="CUTICULAR PROTEIN 62BB, ISOFORM A"/>
    <property type="match status" value="1"/>
</dbReference>
<dbReference type="Pfam" id="PF00379">
    <property type="entry name" value="Chitin_bind_4"/>
    <property type="match status" value="1"/>
</dbReference>
<feature type="chain" id="PRO_5028926538" evidence="4">
    <location>
        <begin position="29"/>
        <end position="134"/>
    </location>
</feature>
<evidence type="ECO:0000256" key="3">
    <source>
        <dbReference type="PROSITE-ProRule" id="PRU00497"/>
    </source>
</evidence>
<dbReference type="InParanoid" id="A0A7E5WHA8"/>
<evidence type="ECO:0000313" key="5">
    <source>
        <dbReference type="Proteomes" id="UP000322000"/>
    </source>
</evidence>
<reference evidence="6" key="1">
    <citation type="submission" date="2025-08" db="UniProtKB">
        <authorList>
            <consortium name="RefSeq"/>
        </authorList>
    </citation>
    <scope>IDENTIFICATION</scope>
</reference>
<dbReference type="PROSITE" id="PS51155">
    <property type="entry name" value="CHIT_BIND_RR_2"/>
    <property type="match status" value="1"/>
</dbReference>
<dbReference type="GO" id="GO:0042302">
    <property type="term" value="F:structural constituent of cuticle"/>
    <property type="evidence" value="ECO:0007669"/>
    <property type="project" value="UniProtKB-UniRule"/>
</dbReference>
<feature type="signal peptide" evidence="4">
    <location>
        <begin position="1"/>
        <end position="28"/>
    </location>
</feature>
<dbReference type="InterPro" id="IPR051217">
    <property type="entry name" value="Insect_Cuticle_Struc_Prot"/>
</dbReference>
<dbReference type="OrthoDB" id="6510765at2759"/>
<dbReference type="PRINTS" id="PR00947">
    <property type="entry name" value="CUTICLE"/>
</dbReference>
<keyword evidence="1 3" id="KW-0193">Cuticle</keyword>
<protein>
    <submittedName>
        <fullName evidence="6">Cuticle protein 19-like</fullName>
    </submittedName>
</protein>
<dbReference type="GO" id="GO:0031012">
    <property type="term" value="C:extracellular matrix"/>
    <property type="evidence" value="ECO:0007669"/>
    <property type="project" value="TreeGrafter"/>
</dbReference>
<evidence type="ECO:0000256" key="2">
    <source>
        <dbReference type="ARBA" id="ARBA00022729"/>
    </source>
</evidence>
<keyword evidence="2 4" id="KW-0732">Signal</keyword>
<organism evidence="5 6">
    <name type="scientific">Trichoplusia ni</name>
    <name type="common">Cabbage looper</name>
    <dbReference type="NCBI Taxonomy" id="7111"/>
    <lineage>
        <taxon>Eukaryota</taxon>
        <taxon>Metazoa</taxon>
        <taxon>Ecdysozoa</taxon>
        <taxon>Arthropoda</taxon>
        <taxon>Hexapoda</taxon>
        <taxon>Insecta</taxon>
        <taxon>Pterygota</taxon>
        <taxon>Neoptera</taxon>
        <taxon>Endopterygota</taxon>
        <taxon>Lepidoptera</taxon>
        <taxon>Glossata</taxon>
        <taxon>Ditrysia</taxon>
        <taxon>Noctuoidea</taxon>
        <taxon>Noctuidae</taxon>
        <taxon>Plusiinae</taxon>
        <taxon>Trichoplusia</taxon>
    </lineage>
</organism>
<evidence type="ECO:0000256" key="4">
    <source>
        <dbReference type="SAM" id="SignalP"/>
    </source>
</evidence>
<accession>A0A7E5WHA8</accession>
<gene>
    <name evidence="6" type="primary">LOC113502648</name>
</gene>
<evidence type="ECO:0000313" key="6">
    <source>
        <dbReference type="RefSeq" id="XP_026740103.1"/>
    </source>
</evidence>
<name>A0A7E5WHA8_TRINI</name>